<protein>
    <submittedName>
        <fullName evidence="1">Uncharacterized protein</fullName>
    </submittedName>
</protein>
<organism evidence="1 2">
    <name type="scientific">Psilocybe cyanescens</name>
    <dbReference type="NCBI Taxonomy" id="93625"/>
    <lineage>
        <taxon>Eukaryota</taxon>
        <taxon>Fungi</taxon>
        <taxon>Dikarya</taxon>
        <taxon>Basidiomycota</taxon>
        <taxon>Agaricomycotina</taxon>
        <taxon>Agaricomycetes</taxon>
        <taxon>Agaricomycetidae</taxon>
        <taxon>Agaricales</taxon>
        <taxon>Agaricineae</taxon>
        <taxon>Strophariaceae</taxon>
        <taxon>Psilocybe</taxon>
    </lineage>
</organism>
<dbReference type="InterPro" id="IPR032675">
    <property type="entry name" value="LRR_dom_sf"/>
</dbReference>
<evidence type="ECO:0000313" key="2">
    <source>
        <dbReference type="Proteomes" id="UP000283269"/>
    </source>
</evidence>
<sequence length="472" mass="53090">MSQIDTMIESLANRRTMLRRRINAMSPTAQLPPEIMTEIFRLVCHAPEEGGKSITPLFFGRICKEWRDIAWSTPLLWSTLSLHISQKTYRSQAHLLKDWLLRAQISPLYIKLTTDDEHESTFCSLRSIMDVLATRSKYWHSLDTILPPQCHDILIDNHFSTLTSLSVRPPKGTISTFSEPPNMFLSAPKLRDVDLSGYNFSAMVLPWGQLRRFKTQFLTVGECLKILQRSPNLKECHLENVYSPELFPASITNPLESHLESLDVTLIKAGAVSLLESVTLPSLCALRINYSLPGSFILPVISSLVMRSGCNLRRLYIEKQGFHDDDLISCLEAVPSISHLRLIVLGDGVDSSTGLTAKLAAMLHPSYQSGGPLLPNLTCLEYQGRVYCDEGSLISMLSERWRVPASENPRVARLTMVNIISPSAFKFSAEFQHEIEKLSKEGMHLDIRLFGVFDVARPISLRSNCGCCLCRP</sequence>
<dbReference type="EMBL" id="NHYD01003969">
    <property type="protein sequence ID" value="PPQ67771.1"/>
    <property type="molecule type" value="Genomic_DNA"/>
</dbReference>
<reference evidence="1 2" key="1">
    <citation type="journal article" date="2018" name="Evol. Lett.">
        <title>Horizontal gene cluster transfer increased hallucinogenic mushroom diversity.</title>
        <authorList>
            <person name="Reynolds H.T."/>
            <person name="Vijayakumar V."/>
            <person name="Gluck-Thaler E."/>
            <person name="Korotkin H.B."/>
            <person name="Matheny P.B."/>
            <person name="Slot J.C."/>
        </authorList>
    </citation>
    <scope>NUCLEOTIDE SEQUENCE [LARGE SCALE GENOMIC DNA]</scope>
    <source>
        <strain evidence="1 2">2631</strain>
    </source>
</reference>
<dbReference type="AlphaFoldDB" id="A0A409VNB6"/>
<evidence type="ECO:0000313" key="1">
    <source>
        <dbReference type="EMBL" id="PPQ67771.1"/>
    </source>
</evidence>
<gene>
    <name evidence="1" type="ORF">CVT25_009076</name>
</gene>
<dbReference type="Gene3D" id="3.80.10.10">
    <property type="entry name" value="Ribonuclease Inhibitor"/>
    <property type="match status" value="1"/>
</dbReference>
<dbReference type="STRING" id="93625.A0A409VNB6"/>
<accession>A0A409VNB6</accession>
<dbReference type="OrthoDB" id="3249706at2759"/>
<keyword evidence="2" id="KW-1185">Reference proteome</keyword>
<dbReference type="SUPFAM" id="SSF52047">
    <property type="entry name" value="RNI-like"/>
    <property type="match status" value="1"/>
</dbReference>
<proteinExistence type="predicted"/>
<dbReference type="InParanoid" id="A0A409VNB6"/>
<name>A0A409VNB6_PSICY</name>
<dbReference type="Gene3D" id="1.20.1280.50">
    <property type="match status" value="1"/>
</dbReference>
<comment type="caution">
    <text evidence="1">The sequence shown here is derived from an EMBL/GenBank/DDBJ whole genome shotgun (WGS) entry which is preliminary data.</text>
</comment>
<dbReference type="Proteomes" id="UP000283269">
    <property type="component" value="Unassembled WGS sequence"/>
</dbReference>